<keyword evidence="3" id="KW-1185">Reference proteome</keyword>
<protein>
    <submittedName>
        <fullName evidence="2">Uncharacterized protein</fullName>
    </submittedName>
</protein>
<dbReference type="AlphaFoldDB" id="A0AAV7FCT5"/>
<dbReference type="EMBL" id="JAINDJ010000002">
    <property type="protein sequence ID" value="KAG9458379.1"/>
    <property type="molecule type" value="Genomic_DNA"/>
</dbReference>
<sequence>MAYLTLFEDFQTTGRYSREGQRLPSSIGNSRRRVTLKWSALLDASPLYRTPLICFEIVEIHVPDRVMLQFGLEQLGYVQNVIERVQRRKAMDPSLADPYMMEIGHYCKSILHSLSLLEGTIVRGEMSHGGEPSHVVEPTRDRAQRGRRARRLPTSETTLRIEDPDELPVVPEPTVQDLPPVQTPEPEPEQPPEP</sequence>
<name>A0AAV7FCT5_ARIFI</name>
<accession>A0AAV7FCT5</accession>
<feature type="region of interest" description="Disordered" evidence="1">
    <location>
        <begin position="125"/>
        <end position="194"/>
    </location>
</feature>
<gene>
    <name evidence="2" type="ORF">H6P81_002887</name>
</gene>
<evidence type="ECO:0000313" key="3">
    <source>
        <dbReference type="Proteomes" id="UP000825729"/>
    </source>
</evidence>
<evidence type="ECO:0000313" key="2">
    <source>
        <dbReference type="EMBL" id="KAG9458379.1"/>
    </source>
</evidence>
<comment type="caution">
    <text evidence="2">The sequence shown here is derived from an EMBL/GenBank/DDBJ whole genome shotgun (WGS) entry which is preliminary data.</text>
</comment>
<reference evidence="2 3" key="1">
    <citation type="submission" date="2021-07" db="EMBL/GenBank/DDBJ databases">
        <title>The Aristolochia fimbriata genome: insights into angiosperm evolution, floral development and chemical biosynthesis.</title>
        <authorList>
            <person name="Jiao Y."/>
        </authorList>
    </citation>
    <scope>NUCLEOTIDE SEQUENCE [LARGE SCALE GENOMIC DNA]</scope>
    <source>
        <strain evidence="2">IBCAS-2021</strain>
        <tissue evidence="2">Leaf</tissue>
    </source>
</reference>
<organism evidence="2 3">
    <name type="scientific">Aristolochia fimbriata</name>
    <name type="common">White veined hardy Dutchman's pipe vine</name>
    <dbReference type="NCBI Taxonomy" id="158543"/>
    <lineage>
        <taxon>Eukaryota</taxon>
        <taxon>Viridiplantae</taxon>
        <taxon>Streptophyta</taxon>
        <taxon>Embryophyta</taxon>
        <taxon>Tracheophyta</taxon>
        <taxon>Spermatophyta</taxon>
        <taxon>Magnoliopsida</taxon>
        <taxon>Magnoliidae</taxon>
        <taxon>Piperales</taxon>
        <taxon>Aristolochiaceae</taxon>
        <taxon>Aristolochia</taxon>
    </lineage>
</organism>
<proteinExistence type="predicted"/>
<evidence type="ECO:0000256" key="1">
    <source>
        <dbReference type="SAM" id="MobiDB-lite"/>
    </source>
</evidence>
<dbReference type="Proteomes" id="UP000825729">
    <property type="component" value="Unassembled WGS sequence"/>
</dbReference>